<evidence type="ECO:0000256" key="7">
    <source>
        <dbReference type="SAM" id="MobiDB-lite"/>
    </source>
</evidence>
<comment type="caution">
    <text evidence="6">Lacks conserved residue(s) required for the propagation of feature annotation.</text>
</comment>
<evidence type="ECO:0000256" key="4">
    <source>
        <dbReference type="ARBA" id="ARBA00023163"/>
    </source>
</evidence>
<dbReference type="SMART" id="SM00425">
    <property type="entry name" value="TBOX"/>
    <property type="match status" value="1"/>
</dbReference>
<evidence type="ECO:0000256" key="3">
    <source>
        <dbReference type="ARBA" id="ARBA00023125"/>
    </source>
</evidence>
<keyword evidence="10" id="KW-1185">Reference proteome</keyword>
<evidence type="ECO:0000313" key="9">
    <source>
        <dbReference type="EMBL" id="CAB3402138.1"/>
    </source>
</evidence>
<keyword evidence="4" id="KW-0804">Transcription</keyword>
<dbReference type="InterPro" id="IPR036960">
    <property type="entry name" value="T-box_sf"/>
</dbReference>
<evidence type="ECO:0000256" key="1">
    <source>
        <dbReference type="ARBA" id="ARBA00004123"/>
    </source>
</evidence>
<keyword evidence="2" id="KW-0805">Transcription regulation</keyword>
<organism evidence="9 10">
    <name type="scientific">Caenorhabditis bovis</name>
    <dbReference type="NCBI Taxonomy" id="2654633"/>
    <lineage>
        <taxon>Eukaryota</taxon>
        <taxon>Metazoa</taxon>
        <taxon>Ecdysozoa</taxon>
        <taxon>Nematoda</taxon>
        <taxon>Chromadorea</taxon>
        <taxon>Rhabditida</taxon>
        <taxon>Rhabditina</taxon>
        <taxon>Rhabditomorpha</taxon>
        <taxon>Rhabditoidea</taxon>
        <taxon>Rhabditidae</taxon>
        <taxon>Peloderinae</taxon>
        <taxon>Caenorhabditis</taxon>
    </lineage>
</organism>
<comment type="subcellular location">
    <subcellularLocation>
        <location evidence="1 6">Nucleus</location>
    </subcellularLocation>
</comment>
<comment type="caution">
    <text evidence="9">The sequence shown here is derived from an EMBL/GenBank/DDBJ whole genome shotgun (WGS) entry which is preliminary data.</text>
</comment>
<dbReference type="PROSITE" id="PS50252">
    <property type="entry name" value="TBOX_3"/>
    <property type="match status" value="1"/>
</dbReference>
<dbReference type="GO" id="GO:0000981">
    <property type="term" value="F:DNA-binding transcription factor activity, RNA polymerase II-specific"/>
    <property type="evidence" value="ECO:0007669"/>
    <property type="project" value="TreeGrafter"/>
</dbReference>
<proteinExistence type="predicted"/>
<dbReference type="PRINTS" id="PR00937">
    <property type="entry name" value="TBOX"/>
</dbReference>
<dbReference type="GO" id="GO:0000785">
    <property type="term" value="C:chromatin"/>
    <property type="evidence" value="ECO:0007669"/>
    <property type="project" value="TreeGrafter"/>
</dbReference>
<dbReference type="PANTHER" id="PTHR11267:SF189">
    <property type="entry name" value="T-BOX PROTEIN 31-RELATED"/>
    <property type="match status" value="1"/>
</dbReference>
<evidence type="ECO:0000259" key="8">
    <source>
        <dbReference type="PROSITE" id="PS50252"/>
    </source>
</evidence>
<accession>A0A8S1EEM9</accession>
<dbReference type="Gene3D" id="2.60.40.820">
    <property type="entry name" value="Transcription factor, T-box"/>
    <property type="match status" value="1"/>
</dbReference>
<dbReference type="Pfam" id="PF00907">
    <property type="entry name" value="T-box"/>
    <property type="match status" value="1"/>
</dbReference>
<reference evidence="9 10" key="1">
    <citation type="submission" date="2020-04" db="EMBL/GenBank/DDBJ databases">
        <authorList>
            <person name="Laetsch R D."/>
            <person name="Stevens L."/>
            <person name="Kumar S."/>
            <person name="Blaxter L. M."/>
        </authorList>
    </citation>
    <scope>NUCLEOTIDE SEQUENCE [LARGE SCALE GENOMIC DNA]</scope>
</reference>
<dbReference type="GO" id="GO:0001708">
    <property type="term" value="P:cell fate specification"/>
    <property type="evidence" value="ECO:0007669"/>
    <property type="project" value="TreeGrafter"/>
</dbReference>
<dbReference type="OrthoDB" id="7442607at2759"/>
<evidence type="ECO:0000256" key="6">
    <source>
        <dbReference type="PROSITE-ProRule" id="PRU00201"/>
    </source>
</evidence>
<dbReference type="FunFam" id="2.60.40.820:FF:000013">
    <property type="entry name" value="T-box transcription factor tbx-9"/>
    <property type="match status" value="1"/>
</dbReference>
<feature type="compositionally biased region" description="Basic and acidic residues" evidence="7">
    <location>
        <begin position="251"/>
        <end position="271"/>
    </location>
</feature>
<keyword evidence="5 6" id="KW-0539">Nucleus</keyword>
<dbReference type="GO" id="GO:0005634">
    <property type="term" value="C:nucleus"/>
    <property type="evidence" value="ECO:0007669"/>
    <property type="project" value="UniProtKB-SubCell"/>
</dbReference>
<dbReference type="EMBL" id="CADEPM010000003">
    <property type="protein sequence ID" value="CAB3402138.1"/>
    <property type="molecule type" value="Genomic_DNA"/>
</dbReference>
<dbReference type="InterPro" id="IPR046360">
    <property type="entry name" value="T-box_DNA-bd"/>
</dbReference>
<name>A0A8S1EEM9_9PELO</name>
<protein>
    <recommendedName>
        <fullName evidence="8">T-box domain-containing protein</fullName>
    </recommendedName>
</protein>
<dbReference type="InterPro" id="IPR008967">
    <property type="entry name" value="p53-like_TF_DNA-bd_sf"/>
</dbReference>
<gene>
    <name evidence="9" type="ORF">CBOVIS_LOCUS4794</name>
</gene>
<dbReference type="GO" id="GO:0045893">
    <property type="term" value="P:positive regulation of DNA-templated transcription"/>
    <property type="evidence" value="ECO:0007669"/>
    <property type="project" value="InterPro"/>
</dbReference>
<feature type="domain" description="T-box" evidence="8">
    <location>
        <begin position="73"/>
        <end position="253"/>
    </location>
</feature>
<dbReference type="AlphaFoldDB" id="A0A8S1EEM9"/>
<dbReference type="GO" id="GO:0000978">
    <property type="term" value="F:RNA polymerase II cis-regulatory region sequence-specific DNA binding"/>
    <property type="evidence" value="ECO:0007669"/>
    <property type="project" value="InterPro"/>
</dbReference>
<sequence>MLLCVVVTSPMPSVTVSSPMSHIGATSEHVWADSSLASLIMPYCNASNFQHAVMPDLELRPTFRKMEHITVKLVDEELWKLFNPDIEMIVTKRGRSIFPKLDYYVSGLDPNAYYVFQLKMERVDDIKYRFDQGVWHEASRGEPRVPETIIRHSEGFRRGEEWMKTTVSFHKAKITNNPADVQPLHILVQSMHKYIPVLIIIKMGSTENGIDVPAYQQEFRFPSTQFIAVTAYQNHRITQLKVKHNKYARGYRTENGLKRQRADASDEDNSRPAKIAAPAIPPNSHMQLIVPPPIPDAAHHMAFNQVPIGGPPVMLGQPVYSNPATPPEENKSNEPEANEVNAQMHNNFYGQYPPFDMAAYYAPQQGYGYNPQQIGFGYHCNSFPSFAQPFDPRIEISPDSSYHSP</sequence>
<evidence type="ECO:0000256" key="2">
    <source>
        <dbReference type="ARBA" id="ARBA00023015"/>
    </source>
</evidence>
<dbReference type="PANTHER" id="PTHR11267">
    <property type="entry name" value="T-BOX PROTEIN-RELATED"/>
    <property type="match status" value="1"/>
</dbReference>
<dbReference type="CDD" id="cd00182">
    <property type="entry name" value="T-box"/>
    <property type="match status" value="1"/>
</dbReference>
<keyword evidence="3 6" id="KW-0238">DNA-binding</keyword>
<dbReference type="Proteomes" id="UP000494206">
    <property type="component" value="Unassembled WGS sequence"/>
</dbReference>
<evidence type="ECO:0000313" key="10">
    <source>
        <dbReference type="Proteomes" id="UP000494206"/>
    </source>
</evidence>
<dbReference type="SUPFAM" id="SSF49417">
    <property type="entry name" value="p53-like transcription factors"/>
    <property type="match status" value="1"/>
</dbReference>
<dbReference type="InterPro" id="IPR001699">
    <property type="entry name" value="TF_T-box"/>
</dbReference>
<feature type="region of interest" description="Disordered" evidence="7">
    <location>
        <begin position="251"/>
        <end position="278"/>
    </location>
</feature>
<evidence type="ECO:0000256" key="5">
    <source>
        <dbReference type="ARBA" id="ARBA00023242"/>
    </source>
</evidence>